<dbReference type="RefSeq" id="WP_377211339.1">
    <property type="nucleotide sequence ID" value="NZ_JBHTJV010000002.1"/>
</dbReference>
<organism evidence="1 2">
    <name type="scientific">Pseudahrensia aquimaris</name>
    <dbReference type="NCBI Taxonomy" id="744461"/>
    <lineage>
        <taxon>Bacteria</taxon>
        <taxon>Pseudomonadati</taxon>
        <taxon>Pseudomonadota</taxon>
        <taxon>Alphaproteobacteria</taxon>
        <taxon>Hyphomicrobiales</taxon>
        <taxon>Ahrensiaceae</taxon>
        <taxon>Pseudahrensia</taxon>
    </lineage>
</organism>
<gene>
    <name evidence="1" type="ORF">ACFQ14_00140</name>
</gene>
<protein>
    <submittedName>
        <fullName evidence="1">Uncharacterized protein</fullName>
    </submittedName>
</protein>
<proteinExistence type="predicted"/>
<evidence type="ECO:0000313" key="1">
    <source>
        <dbReference type="EMBL" id="MFD0914808.1"/>
    </source>
</evidence>
<accession>A0ABW3FBH4</accession>
<evidence type="ECO:0000313" key="2">
    <source>
        <dbReference type="Proteomes" id="UP001597101"/>
    </source>
</evidence>
<comment type="caution">
    <text evidence="1">The sequence shown here is derived from an EMBL/GenBank/DDBJ whole genome shotgun (WGS) entry which is preliminary data.</text>
</comment>
<dbReference type="EMBL" id="JBHTJV010000002">
    <property type="protein sequence ID" value="MFD0914808.1"/>
    <property type="molecule type" value="Genomic_DNA"/>
</dbReference>
<sequence>MTARSAWPQHEQIVTEVIDLGAKVECIESTLLANHPAQRR</sequence>
<keyword evidence="2" id="KW-1185">Reference proteome</keyword>
<dbReference type="Proteomes" id="UP001597101">
    <property type="component" value="Unassembled WGS sequence"/>
</dbReference>
<name>A0ABW3FBH4_9HYPH</name>
<reference evidence="2" key="1">
    <citation type="journal article" date="2019" name="Int. J. Syst. Evol. Microbiol.">
        <title>The Global Catalogue of Microorganisms (GCM) 10K type strain sequencing project: providing services to taxonomists for standard genome sequencing and annotation.</title>
        <authorList>
            <consortium name="The Broad Institute Genomics Platform"/>
            <consortium name="The Broad Institute Genome Sequencing Center for Infectious Disease"/>
            <person name="Wu L."/>
            <person name="Ma J."/>
        </authorList>
    </citation>
    <scope>NUCLEOTIDE SEQUENCE [LARGE SCALE GENOMIC DNA]</scope>
    <source>
        <strain evidence="2">CCUG 60023</strain>
    </source>
</reference>